<proteinExistence type="predicted"/>
<keyword evidence="5" id="KW-1185">Reference proteome</keyword>
<name>A0A3P8L9H3_TSUPA</name>
<evidence type="ECO:0000313" key="5">
    <source>
        <dbReference type="Proteomes" id="UP000676853"/>
    </source>
</evidence>
<dbReference type="Proteomes" id="UP000676853">
    <property type="component" value="Unassembled WGS sequence"/>
</dbReference>
<organism evidence="3 4">
    <name type="scientific">Tsukamurella paurometabola</name>
    <name type="common">Corynebacterium paurometabolum</name>
    <dbReference type="NCBI Taxonomy" id="2061"/>
    <lineage>
        <taxon>Bacteria</taxon>
        <taxon>Bacillati</taxon>
        <taxon>Actinomycetota</taxon>
        <taxon>Actinomycetes</taxon>
        <taxon>Mycobacteriales</taxon>
        <taxon>Tsukamurellaceae</taxon>
        <taxon>Tsukamurella</taxon>
    </lineage>
</organism>
<dbReference type="EMBL" id="LR131273">
    <property type="protein sequence ID" value="VDR40851.1"/>
    <property type="molecule type" value="Genomic_DNA"/>
</dbReference>
<evidence type="ECO:0000256" key="1">
    <source>
        <dbReference type="SAM" id="MobiDB-lite"/>
    </source>
</evidence>
<accession>A0A3P8L9H3</accession>
<protein>
    <submittedName>
        <fullName evidence="3">Uncharacterized protein</fullName>
    </submittedName>
</protein>
<dbReference type="Proteomes" id="UP000271626">
    <property type="component" value="Chromosome"/>
</dbReference>
<evidence type="ECO:0000313" key="2">
    <source>
        <dbReference type="EMBL" id="MBS4099706.1"/>
    </source>
</evidence>
<dbReference type="EMBL" id="JAGXOE010000001">
    <property type="protein sequence ID" value="MBS4099706.1"/>
    <property type="molecule type" value="Genomic_DNA"/>
</dbReference>
<feature type="region of interest" description="Disordered" evidence="1">
    <location>
        <begin position="63"/>
        <end position="82"/>
    </location>
</feature>
<dbReference type="OrthoDB" id="262508at2"/>
<dbReference type="Pfam" id="PF18944">
    <property type="entry name" value="DUF5691"/>
    <property type="match status" value="1"/>
</dbReference>
<reference evidence="2 5" key="2">
    <citation type="submission" date="2021-04" db="EMBL/GenBank/DDBJ databases">
        <title>Whole genome sequence analysis of a thiophenic sulfur metabolizing bacteria.</title>
        <authorList>
            <person name="Akhtar N."/>
            <person name="Akram J."/>
            <person name="Aslam A."/>
        </authorList>
    </citation>
    <scope>NUCLEOTIDE SEQUENCE [LARGE SCALE GENOMIC DNA]</scope>
    <source>
        <strain evidence="2 5">3OW</strain>
    </source>
</reference>
<gene>
    <name evidence="2" type="ORF">KFZ73_00500</name>
    <name evidence="3" type="ORF">NCTC10741_04015</name>
</gene>
<sequence length="446" mass="46509">MTNAAPLWPQVVSAALLGTATRPVSTAGADPALAPHLGALPADTPPAELVLHTAALTAVATNAQGPLPAPGPEPVPTAAHDPRPPLSPRLAAVVHAALSLPGAERWCLAPVAASGLRSPARLLPDLLLYTADRPEAGPAVAALTGPRGAWLARIAPDIKARLGTGTGAGPMDDGIVPAQADWDALRAPERAQVLQDLGPVTPGSDAESLCERGLDDRTATVRAAAVRALSGSAGTAYERRMRSRASAVVRRRRTLRGERIEVAPADPPDPAAVRDGVAWPPPQGVSPTAQWVAQLATALPLSAWEELLDATPDRLVGASGDYTAEFRSGWRERTAREREPRWAAALAQSGEPADLALLPGPWPDTLSERVIRVFATIAASDDRRPLPPGDSALIAAAAEHLPAATGAPWPQRVADLAARGTTSRTRYLAPLAEILRLRTVIEEELP</sequence>
<reference evidence="3 4" key="1">
    <citation type="submission" date="2018-12" db="EMBL/GenBank/DDBJ databases">
        <authorList>
            <consortium name="Pathogen Informatics"/>
        </authorList>
    </citation>
    <scope>NUCLEOTIDE SEQUENCE [LARGE SCALE GENOMIC DNA]</scope>
    <source>
        <strain evidence="3 4">NCTC10741</strain>
    </source>
</reference>
<dbReference type="RefSeq" id="WP_126197836.1">
    <property type="nucleotide sequence ID" value="NZ_CP085954.1"/>
</dbReference>
<evidence type="ECO:0000313" key="4">
    <source>
        <dbReference type="Proteomes" id="UP000271626"/>
    </source>
</evidence>
<dbReference type="AlphaFoldDB" id="A0A3P8L9H3"/>
<evidence type="ECO:0000313" key="3">
    <source>
        <dbReference type="EMBL" id="VDR40851.1"/>
    </source>
</evidence>
<dbReference type="InterPro" id="IPR043746">
    <property type="entry name" value="DUF5691"/>
</dbReference>